<evidence type="ECO:0000256" key="1">
    <source>
        <dbReference type="SAM" id="MobiDB-lite"/>
    </source>
</evidence>
<dbReference type="AlphaFoldDB" id="A0A9P1IAU5"/>
<feature type="region of interest" description="Disordered" evidence="1">
    <location>
        <begin position="32"/>
        <end position="106"/>
    </location>
</feature>
<gene>
    <name evidence="2" type="ORF">CAMP_LOCUS3890</name>
</gene>
<protein>
    <submittedName>
        <fullName evidence="2">Uncharacterized protein</fullName>
    </submittedName>
</protein>
<dbReference type="Proteomes" id="UP001152747">
    <property type="component" value="Unassembled WGS sequence"/>
</dbReference>
<evidence type="ECO:0000313" key="3">
    <source>
        <dbReference type="Proteomes" id="UP001152747"/>
    </source>
</evidence>
<feature type="compositionally biased region" description="Low complexity" evidence="1">
    <location>
        <begin position="47"/>
        <end position="58"/>
    </location>
</feature>
<keyword evidence="3" id="KW-1185">Reference proteome</keyword>
<dbReference type="EMBL" id="CANHGI010000002">
    <property type="protein sequence ID" value="CAI5441253.1"/>
    <property type="molecule type" value="Genomic_DNA"/>
</dbReference>
<feature type="compositionally biased region" description="Basic residues" evidence="1">
    <location>
        <begin position="35"/>
        <end position="46"/>
    </location>
</feature>
<name>A0A9P1IAU5_9PELO</name>
<evidence type="ECO:0000313" key="2">
    <source>
        <dbReference type="EMBL" id="CAI5441253.1"/>
    </source>
</evidence>
<feature type="compositionally biased region" description="Basic residues" evidence="1">
    <location>
        <begin position="59"/>
        <end position="78"/>
    </location>
</feature>
<comment type="caution">
    <text evidence="2">The sequence shown here is derived from an EMBL/GenBank/DDBJ whole genome shotgun (WGS) entry which is preliminary data.</text>
</comment>
<proteinExistence type="predicted"/>
<organism evidence="2 3">
    <name type="scientific">Caenorhabditis angaria</name>
    <dbReference type="NCBI Taxonomy" id="860376"/>
    <lineage>
        <taxon>Eukaryota</taxon>
        <taxon>Metazoa</taxon>
        <taxon>Ecdysozoa</taxon>
        <taxon>Nematoda</taxon>
        <taxon>Chromadorea</taxon>
        <taxon>Rhabditida</taxon>
        <taxon>Rhabditina</taxon>
        <taxon>Rhabditomorpha</taxon>
        <taxon>Rhabditoidea</taxon>
        <taxon>Rhabditidae</taxon>
        <taxon>Peloderinae</taxon>
        <taxon>Caenorhabditis</taxon>
    </lineage>
</organism>
<accession>A0A9P1IAU5</accession>
<reference evidence="2" key="1">
    <citation type="submission" date="2022-11" db="EMBL/GenBank/DDBJ databases">
        <authorList>
            <person name="Kikuchi T."/>
        </authorList>
    </citation>
    <scope>NUCLEOTIDE SEQUENCE</scope>
    <source>
        <strain evidence="2">PS1010</strain>
    </source>
</reference>
<sequence length="106" mass="12320">MIQLVCDILSQEKFVQFLLVITFLLNSSMCSNKNNNKKPKKKKHQKSTSSSFSQSTSKVSKKMSKRTKKWKKHSKPKHPGYEKPIEATEDTNTQYQIDNFCDAEDF</sequence>